<dbReference type="InterPro" id="IPR036873">
    <property type="entry name" value="Rhodanese-like_dom_sf"/>
</dbReference>
<evidence type="ECO:0000259" key="1">
    <source>
        <dbReference type="PROSITE" id="PS50206"/>
    </source>
</evidence>
<protein>
    <submittedName>
        <fullName evidence="2">Rhodanese-like domain-containing protein</fullName>
    </submittedName>
</protein>
<feature type="domain" description="Rhodanese" evidence="1">
    <location>
        <begin position="38"/>
        <end position="121"/>
    </location>
</feature>
<evidence type="ECO:0000313" key="2">
    <source>
        <dbReference type="EMBL" id="TYA54337.1"/>
    </source>
</evidence>
<keyword evidence="3" id="KW-1185">Reference proteome</keyword>
<name>A0A5D0G961_9FLAO</name>
<dbReference type="InterPro" id="IPR001763">
    <property type="entry name" value="Rhodanese-like_dom"/>
</dbReference>
<dbReference type="PANTHER" id="PTHR43031:SF1">
    <property type="entry name" value="PYRIDINE NUCLEOTIDE-DISULPHIDE OXIDOREDUCTASE"/>
    <property type="match status" value="1"/>
</dbReference>
<dbReference type="Gene3D" id="3.40.250.10">
    <property type="entry name" value="Rhodanese-like domain"/>
    <property type="match status" value="1"/>
</dbReference>
<dbReference type="AlphaFoldDB" id="A0A5D0G961"/>
<sequence length="123" mass="14286">MKKILVLFAIVASTISTKAQENNNIILLSPTDFKMQIDGKEVQLIDVRTPEEFQENHIEDALNIDFYSEDFESEFNKLDKDQPVYMYCRSGYRSNQSALKLEKMGFTKIYDLDGGILNYNKEE</sequence>
<gene>
    <name evidence="2" type="ORF">FVF61_08955</name>
</gene>
<dbReference type="Proteomes" id="UP000324550">
    <property type="component" value="Unassembled WGS sequence"/>
</dbReference>
<organism evidence="2 3">
    <name type="scientific">Formosa maritima</name>
    <dbReference type="NCBI Taxonomy" id="2592046"/>
    <lineage>
        <taxon>Bacteria</taxon>
        <taxon>Pseudomonadati</taxon>
        <taxon>Bacteroidota</taxon>
        <taxon>Flavobacteriia</taxon>
        <taxon>Flavobacteriales</taxon>
        <taxon>Flavobacteriaceae</taxon>
        <taxon>Formosa</taxon>
    </lineage>
</organism>
<evidence type="ECO:0000313" key="3">
    <source>
        <dbReference type="Proteomes" id="UP000324550"/>
    </source>
</evidence>
<dbReference type="CDD" id="cd00158">
    <property type="entry name" value="RHOD"/>
    <property type="match status" value="1"/>
</dbReference>
<dbReference type="PROSITE" id="PS50206">
    <property type="entry name" value="RHODANESE_3"/>
    <property type="match status" value="1"/>
</dbReference>
<dbReference type="InterPro" id="IPR050229">
    <property type="entry name" value="GlpE_sulfurtransferase"/>
</dbReference>
<dbReference type="SUPFAM" id="SSF52821">
    <property type="entry name" value="Rhodanese/Cell cycle control phosphatase"/>
    <property type="match status" value="1"/>
</dbReference>
<dbReference type="Pfam" id="PF00581">
    <property type="entry name" value="Rhodanese"/>
    <property type="match status" value="1"/>
</dbReference>
<dbReference type="SMART" id="SM00450">
    <property type="entry name" value="RHOD"/>
    <property type="match status" value="1"/>
</dbReference>
<dbReference type="EMBL" id="VSFC01000049">
    <property type="protein sequence ID" value="TYA54337.1"/>
    <property type="molecule type" value="Genomic_DNA"/>
</dbReference>
<dbReference type="RefSeq" id="WP_148455477.1">
    <property type="nucleotide sequence ID" value="NZ_VSFC01000049.1"/>
</dbReference>
<proteinExistence type="predicted"/>
<dbReference type="PANTHER" id="PTHR43031">
    <property type="entry name" value="FAD-DEPENDENT OXIDOREDUCTASE"/>
    <property type="match status" value="1"/>
</dbReference>
<accession>A0A5D0G961</accession>
<dbReference type="OrthoDB" id="9808735at2"/>
<reference evidence="2 3" key="1">
    <citation type="submission" date="2019-08" db="EMBL/GenBank/DDBJ databases">
        <title>Formosa sediminis sp. nov., isolated from marine sediment.</title>
        <authorList>
            <person name="Cao W.R."/>
        </authorList>
    </citation>
    <scope>NUCLEOTIDE SEQUENCE [LARGE SCALE GENOMIC DNA]</scope>
    <source>
        <strain evidence="2 3">1494</strain>
    </source>
</reference>
<comment type="caution">
    <text evidence="2">The sequence shown here is derived from an EMBL/GenBank/DDBJ whole genome shotgun (WGS) entry which is preliminary data.</text>
</comment>